<feature type="region of interest" description="Disordered" evidence="1">
    <location>
        <begin position="133"/>
        <end position="152"/>
    </location>
</feature>
<organism evidence="2 3">
    <name type="scientific">Ladona fulva</name>
    <name type="common">Scarce chaser dragonfly</name>
    <name type="synonym">Libellula fulva</name>
    <dbReference type="NCBI Taxonomy" id="123851"/>
    <lineage>
        <taxon>Eukaryota</taxon>
        <taxon>Metazoa</taxon>
        <taxon>Ecdysozoa</taxon>
        <taxon>Arthropoda</taxon>
        <taxon>Hexapoda</taxon>
        <taxon>Insecta</taxon>
        <taxon>Pterygota</taxon>
        <taxon>Palaeoptera</taxon>
        <taxon>Odonata</taxon>
        <taxon>Epiprocta</taxon>
        <taxon>Anisoptera</taxon>
        <taxon>Libelluloidea</taxon>
        <taxon>Libellulidae</taxon>
        <taxon>Ladona</taxon>
    </lineage>
</organism>
<feature type="compositionally biased region" description="Polar residues" evidence="1">
    <location>
        <begin position="245"/>
        <end position="259"/>
    </location>
</feature>
<proteinExistence type="predicted"/>
<evidence type="ECO:0000313" key="2">
    <source>
        <dbReference type="EMBL" id="KAG8239790.1"/>
    </source>
</evidence>
<dbReference type="Proteomes" id="UP000792457">
    <property type="component" value="Unassembled WGS sequence"/>
</dbReference>
<dbReference type="OrthoDB" id="2914378at2759"/>
<accession>A0A8K0KU34</accession>
<evidence type="ECO:0000313" key="3">
    <source>
        <dbReference type="Proteomes" id="UP000792457"/>
    </source>
</evidence>
<comment type="caution">
    <text evidence="2">The sequence shown here is derived from an EMBL/GenBank/DDBJ whole genome shotgun (WGS) entry which is preliminary data.</text>
</comment>
<feature type="region of interest" description="Disordered" evidence="1">
    <location>
        <begin position="185"/>
        <end position="271"/>
    </location>
</feature>
<keyword evidence="3" id="KW-1185">Reference proteome</keyword>
<dbReference type="AlphaFoldDB" id="A0A8K0KU34"/>
<feature type="region of interest" description="Disordered" evidence="1">
    <location>
        <begin position="1"/>
        <end position="23"/>
    </location>
</feature>
<feature type="compositionally biased region" description="Low complexity" evidence="1">
    <location>
        <begin position="228"/>
        <end position="242"/>
    </location>
</feature>
<reference evidence="2" key="1">
    <citation type="submission" date="2013-04" db="EMBL/GenBank/DDBJ databases">
        <authorList>
            <person name="Qu J."/>
            <person name="Murali S.C."/>
            <person name="Bandaranaike D."/>
            <person name="Bellair M."/>
            <person name="Blankenburg K."/>
            <person name="Chao H."/>
            <person name="Dinh H."/>
            <person name="Doddapaneni H."/>
            <person name="Downs B."/>
            <person name="Dugan-Rocha S."/>
            <person name="Elkadiri S."/>
            <person name="Gnanaolivu R.D."/>
            <person name="Hernandez B."/>
            <person name="Javaid M."/>
            <person name="Jayaseelan J.C."/>
            <person name="Lee S."/>
            <person name="Li M."/>
            <person name="Ming W."/>
            <person name="Munidasa M."/>
            <person name="Muniz J."/>
            <person name="Nguyen L."/>
            <person name="Ongeri F."/>
            <person name="Osuji N."/>
            <person name="Pu L.-L."/>
            <person name="Puazo M."/>
            <person name="Qu C."/>
            <person name="Quiroz J."/>
            <person name="Raj R."/>
            <person name="Weissenberger G."/>
            <person name="Xin Y."/>
            <person name="Zou X."/>
            <person name="Han Y."/>
            <person name="Richards S."/>
            <person name="Worley K."/>
            <person name="Muzny D."/>
            <person name="Gibbs R."/>
        </authorList>
    </citation>
    <scope>NUCLEOTIDE SEQUENCE</scope>
    <source>
        <strain evidence="2">Sampled in the wild</strain>
    </source>
</reference>
<protein>
    <submittedName>
        <fullName evidence="2">Uncharacterized protein</fullName>
    </submittedName>
</protein>
<gene>
    <name evidence="2" type="ORF">J437_LFUL019436</name>
</gene>
<sequence length="271" mass="29144">MKKYKGAVQQVSEEQSAMAEQASQLSALEAERATLKEQVAELWARLEAALEGGGRADPGASLAQRKLALKARDLESRLELEQTTRARMEVQIARLKEASEKATAEANTARARELAAQESLRRAQWAAREAREEAATAAARETEAAARKREAEQRATVAEAEAATLRADLRLALARLGDLQAAMRGELGSGSSEGEEDESERDLLNYLSDSDTSEDMVDTLLANHRKSSMGGIKSKGSSSHISLESDYSSYGMTDGTTRSPAEGAPSKESSA</sequence>
<evidence type="ECO:0000256" key="1">
    <source>
        <dbReference type="SAM" id="MobiDB-lite"/>
    </source>
</evidence>
<dbReference type="EMBL" id="KZ309994">
    <property type="protein sequence ID" value="KAG8239790.1"/>
    <property type="molecule type" value="Genomic_DNA"/>
</dbReference>
<name>A0A8K0KU34_LADFU</name>
<reference evidence="2" key="2">
    <citation type="submission" date="2017-10" db="EMBL/GenBank/DDBJ databases">
        <title>Ladona fulva Genome sequencing and assembly.</title>
        <authorList>
            <person name="Murali S."/>
            <person name="Richards S."/>
            <person name="Bandaranaike D."/>
            <person name="Bellair M."/>
            <person name="Blankenburg K."/>
            <person name="Chao H."/>
            <person name="Dinh H."/>
            <person name="Doddapaneni H."/>
            <person name="Dugan-Rocha S."/>
            <person name="Elkadiri S."/>
            <person name="Gnanaolivu R."/>
            <person name="Hernandez B."/>
            <person name="Skinner E."/>
            <person name="Javaid M."/>
            <person name="Lee S."/>
            <person name="Li M."/>
            <person name="Ming W."/>
            <person name="Munidasa M."/>
            <person name="Muniz J."/>
            <person name="Nguyen L."/>
            <person name="Hughes D."/>
            <person name="Osuji N."/>
            <person name="Pu L.-L."/>
            <person name="Puazo M."/>
            <person name="Qu C."/>
            <person name="Quiroz J."/>
            <person name="Raj R."/>
            <person name="Weissenberger G."/>
            <person name="Xin Y."/>
            <person name="Zou X."/>
            <person name="Han Y."/>
            <person name="Worley K."/>
            <person name="Muzny D."/>
            <person name="Gibbs R."/>
        </authorList>
    </citation>
    <scope>NUCLEOTIDE SEQUENCE</scope>
    <source>
        <strain evidence="2">Sampled in the wild</strain>
    </source>
</reference>